<accession>A0A286UTZ0</accession>
<dbReference type="GO" id="GO:0000981">
    <property type="term" value="F:DNA-binding transcription factor activity, RNA polymerase II-specific"/>
    <property type="evidence" value="ECO:0007669"/>
    <property type="project" value="InterPro"/>
</dbReference>
<sequence length="1007" mass="110692">MPPPTRKSKAPRTEEFLRVRDRELELKRISGEISCFECRRLKLKCDKKIPCVQCVRRGCKHICPTGRRRSEGGDGALQQRSARAGSSMTEQDRMRAHISALSERVRLLEDALQDERDRHGVGEKHPLLKRELRAIRDKEFLLEDDEGGIGGGGRGGSRGGSGSDEDTLHGFGTLTISEGQAIQYIGASAIENTILLDLLGRQGTQDDTPNASPSSSSERAGESDRWHLFSTSHHVGIIGPELVSRLPSFERAKTLFQCYIVNVAWIASPVKQEQITDELIPLFYPNGVPVSPESMKLKQHHMGDLALLFILLACGTIGDFTQPPQNPEGEAYSQIARAALGTRDVLSETSLTIVQAVMLLAVYETSAWHKSALEKSWKISAVGADLAISIGLHRDPIRWKLSTTIIERRRRLFWEMFDFDVWRSIEFGRPPSFPLTSVDCEQPLDDEADLNEAGEHVESVWSWRYRFARDVMYKVAEQMCSIHPLKYRDVLLLDKKIRGFPLHPYVTNPPKRVDMSPEAFVKSLHPIVTSWYRESLLLLVHHNFFAKAILESPTNPRRSSFAASYLAAHRSASFLINATFSNYRVTKYFMLRIWSVWSILLVSAIIVGSVASLGPVEDFSVSASADLDHAIKIFEEAGHTITSHALPLLHRLRERANKALSESPDSQPSSDSEKKGKLGTQGFFNELQLLHRTTRVIEQRKSSPVASPPSSDFSASTPGSTADTSQTSSHMSQDDRTYSKLQATDTPLVRSESMSGFPIPRVQSVGEGFLSQDHLGLGATSISRNASGVSNLSTRSSPSTDGGLAKAHEFMSMGDFGKLPAAILPNLGPNTDFPVKKEFQPPNAALPWMELMSQNIPMEALYSQLNMADVEKLGLFNLQGGNPATAAAAVEGLISSLQSGNAMGRVEMEQFMSMSDPLLTSYLDAALDSDSAGVGGSGGGLEMTASEDVWQSLMNQTGFSEQSLPSESESMGIPMQQDGGQSGLHLLNGWWGCNVDGSQRAPGSSFF</sequence>
<dbReference type="InParanoid" id="A0A286UTZ0"/>
<evidence type="ECO:0000256" key="4">
    <source>
        <dbReference type="SAM" id="MobiDB-lite"/>
    </source>
</evidence>
<feature type="region of interest" description="Disordered" evidence="4">
    <location>
        <begin position="65"/>
        <end position="92"/>
    </location>
</feature>
<dbReference type="GO" id="GO:0003677">
    <property type="term" value="F:DNA binding"/>
    <property type="evidence" value="ECO:0007669"/>
    <property type="project" value="InterPro"/>
</dbReference>
<name>A0A286UTZ0_9AGAM</name>
<feature type="compositionally biased region" description="Polar residues" evidence="4">
    <location>
        <begin position="702"/>
        <end position="731"/>
    </location>
</feature>
<gene>
    <name evidence="6" type="ORF">PNOK_0003900</name>
</gene>
<feature type="region of interest" description="Disordered" evidence="4">
    <location>
        <begin position="203"/>
        <end position="223"/>
    </location>
</feature>
<dbReference type="EMBL" id="NBII01000001">
    <property type="protein sequence ID" value="PAV22972.1"/>
    <property type="molecule type" value="Genomic_DNA"/>
</dbReference>
<dbReference type="GO" id="GO:0006351">
    <property type="term" value="P:DNA-templated transcription"/>
    <property type="evidence" value="ECO:0007669"/>
    <property type="project" value="InterPro"/>
</dbReference>
<feature type="compositionally biased region" description="Low complexity" evidence="4">
    <location>
        <begin position="661"/>
        <end position="670"/>
    </location>
</feature>
<evidence type="ECO:0000256" key="3">
    <source>
        <dbReference type="ARBA" id="ARBA00023242"/>
    </source>
</evidence>
<feature type="compositionally biased region" description="Gly residues" evidence="4">
    <location>
        <begin position="148"/>
        <end position="162"/>
    </location>
</feature>
<dbReference type="OrthoDB" id="424974at2759"/>
<comment type="caution">
    <text evidence="6">The sequence shown here is derived from an EMBL/GenBank/DDBJ whole genome shotgun (WGS) entry which is preliminary data.</text>
</comment>
<dbReference type="InterPro" id="IPR036864">
    <property type="entry name" value="Zn2-C6_fun-type_DNA-bd_sf"/>
</dbReference>
<feature type="domain" description="Zn(2)-C6 fungal-type" evidence="5">
    <location>
        <begin position="34"/>
        <end position="63"/>
    </location>
</feature>
<evidence type="ECO:0000313" key="6">
    <source>
        <dbReference type="EMBL" id="PAV22972.1"/>
    </source>
</evidence>
<dbReference type="SUPFAM" id="SSF57701">
    <property type="entry name" value="Zn2/Cys6 DNA-binding domain"/>
    <property type="match status" value="1"/>
</dbReference>
<dbReference type="GO" id="GO:0008270">
    <property type="term" value="F:zinc ion binding"/>
    <property type="evidence" value="ECO:0007669"/>
    <property type="project" value="InterPro"/>
</dbReference>
<feature type="region of interest" description="Disordered" evidence="4">
    <location>
        <begin position="144"/>
        <end position="171"/>
    </location>
</feature>
<dbReference type="STRING" id="2282107.A0A286UTZ0"/>
<evidence type="ECO:0000256" key="1">
    <source>
        <dbReference type="ARBA" id="ARBA00004123"/>
    </source>
</evidence>
<dbReference type="InterPro" id="IPR050613">
    <property type="entry name" value="Sec_Metabolite_Reg"/>
</dbReference>
<evidence type="ECO:0000313" key="7">
    <source>
        <dbReference type="Proteomes" id="UP000217199"/>
    </source>
</evidence>
<organism evidence="6 7">
    <name type="scientific">Pyrrhoderma noxium</name>
    <dbReference type="NCBI Taxonomy" id="2282107"/>
    <lineage>
        <taxon>Eukaryota</taxon>
        <taxon>Fungi</taxon>
        <taxon>Dikarya</taxon>
        <taxon>Basidiomycota</taxon>
        <taxon>Agaricomycotina</taxon>
        <taxon>Agaricomycetes</taxon>
        <taxon>Hymenochaetales</taxon>
        <taxon>Hymenochaetaceae</taxon>
        <taxon>Pyrrhoderma</taxon>
    </lineage>
</organism>
<keyword evidence="2" id="KW-0479">Metal-binding</keyword>
<dbReference type="PANTHER" id="PTHR31001">
    <property type="entry name" value="UNCHARACTERIZED TRANSCRIPTIONAL REGULATORY PROTEIN"/>
    <property type="match status" value="1"/>
</dbReference>
<dbReference type="SMART" id="SM00906">
    <property type="entry name" value="Fungal_trans"/>
    <property type="match status" value="1"/>
</dbReference>
<feature type="compositionally biased region" description="Polar residues" evidence="4">
    <location>
        <begin position="78"/>
        <end position="89"/>
    </location>
</feature>
<dbReference type="CDD" id="cd00067">
    <property type="entry name" value="GAL4"/>
    <property type="match status" value="1"/>
</dbReference>
<dbReference type="PROSITE" id="PS00463">
    <property type="entry name" value="ZN2_CY6_FUNGAL_1"/>
    <property type="match status" value="1"/>
</dbReference>
<dbReference type="GO" id="GO:0005634">
    <property type="term" value="C:nucleus"/>
    <property type="evidence" value="ECO:0007669"/>
    <property type="project" value="UniProtKB-SubCell"/>
</dbReference>
<dbReference type="PROSITE" id="PS50048">
    <property type="entry name" value="ZN2_CY6_FUNGAL_2"/>
    <property type="match status" value="1"/>
</dbReference>
<reference evidence="6 7" key="1">
    <citation type="journal article" date="2017" name="Mol. Ecol.">
        <title>Comparative and population genomic landscape of Phellinus noxius: A hypervariable fungus causing root rot in trees.</title>
        <authorList>
            <person name="Chung C.L."/>
            <person name="Lee T.J."/>
            <person name="Akiba M."/>
            <person name="Lee H.H."/>
            <person name="Kuo T.H."/>
            <person name="Liu D."/>
            <person name="Ke H.M."/>
            <person name="Yokoi T."/>
            <person name="Roa M.B."/>
            <person name="Lu M.J."/>
            <person name="Chang Y.Y."/>
            <person name="Ann P.J."/>
            <person name="Tsai J.N."/>
            <person name="Chen C.Y."/>
            <person name="Tzean S.S."/>
            <person name="Ota Y."/>
            <person name="Hattori T."/>
            <person name="Sahashi N."/>
            <person name="Liou R.F."/>
            <person name="Kikuchi T."/>
            <person name="Tsai I.J."/>
        </authorList>
    </citation>
    <scope>NUCLEOTIDE SEQUENCE [LARGE SCALE GENOMIC DNA]</scope>
    <source>
        <strain evidence="6 7">FFPRI411160</strain>
    </source>
</reference>
<dbReference type="InterPro" id="IPR001138">
    <property type="entry name" value="Zn2Cys6_DnaBD"/>
</dbReference>
<dbReference type="CDD" id="cd12148">
    <property type="entry name" value="fungal_TF_MHR"/>
    <property type="match status" value="1"/>
</dbReference>
<evidence type="ECO:0000259" key="5">
    <source>
        <dbReference type="PROSITE" id="PS50048"/>
    </source>
</evidence>
<feature type="region of interest" description="Disordered" evidence="4">
    <location>
        <begin position="698"/>
        <end position="739"/>
    </location>
</feature>
<feature type="region of interest" description="Disordered" evidence="4">
    <location>
        <begin position="658"/>
        <end position="678"/>
    </location>
</feature>
<evidence type="ECO:0000256" key="2">
    <source>
        <dbReference type="ARBA" id="ARBA00022723"/>
    </source>
</evidence>
<dbReference type="Proteomes" id="UP000217199">
    <property type="component" value="Unassembled WGS sequence"/>
</dbReference>
<dbReference type="Pfam" id="PF04082">
    <property type="entry name" value="Fungal_trans"/>
    <property type="match status" value="1"/>
</dbReference>
<dbReference type="Gene3D" id="4.10.240.10">
    <property type="entry name" value="Zn(2)-C6 fungal-type DNA-binding domain"/>
    <property type="match status" value="1"/>
</dbReference>
<keyword evidence="7" id="KW-1185">Reference proteome</keyword>
<dbReference type="InterPro" id="IPR007219">
    <property type="entry name" value="XnlR_reg_dom"/>
</dbReference>
<dbReference type="AlphaFoldDB" id="A0A286UTZ0"/>
<keyword evidence="3" id="KW-0539">Nucleus</keyword>
<dbReference type="PANTHER" id="PTHR31001:SF56">
    <property type="entry name" value="ZN(2)-C6 FUNGAL-TYPE DOMAIN-CONTAINING PROTEIN"/>
    <property type="match status" value="1"/>
</dbReference>
<protein>
    <recommendedName>
        <fullName evidence="5">Zn(2)-C6 fungal-type domain-containing protein</fullName>
    </recommendedName>
</protein>
<comment type="subcellular location">
    <subcellularLocation>
        <location evidence="1">Nucleus</location>
    </subcellularLocation>
</comment>
<proteinExistence type="predicted"/>